<keyword evidence="1" id="KW-0812">Transmembrane</keyword>
<geneLocation type="plasmid" evidence="2 3">
    <name>pEB170</name>
</geneLocation>
<accession>D8MJR3</accession>
<protein>
    <submittedName>
        <fullName evidence="2">Uncharacterized protein</fullName>
    </submittedName>
</protein>
<keyword evidence="1" id="KW-1133">Transmembrane helix</keyword>
<dbReference type="AlphaFoldDB" id="D8MJR3"/>
<gene>
    <name evidence="2" type="ordered locus">EbC_pEb17200580</name>
</gene>
<dbReference type="HOGENOM" id="CLU_2584344_0_0_6"/>
<name>D8MJR3_ERWBE</name>
<dbReference type="RefSeq" id="WP_013199878.1">
    <property type="nucleotide sequence ID" value="NC_014305.1"/>
</dbReference>
<keyword evidence="1" id="KW-0472">Membrane</keyword>
<evidence type="ECO:0000313" key="2">
    <source>
        <dbReference type="EMBL" id="CAX53511.1"/>
    </source>
</evidence>
<dbReference type="EMBL" id="FP236830">
    <property type="protein sequence ID" value="CAX53511.1"/>
    <property type="molecule type" value="Genomic_DNA"/>
</dbReference>
<keyword evidence="3" id="KW-1185">Reference proteome</keyword>
<evidence type="ECO:0000313" key="3">
    <source>
        <dbReference type="Proteomes" id="UP000008793"/>
    </source>
</evidence>
<dbReference type="Proteomes" id="UP000008793">
    <property type="component" value="Plasmid pEB170"/>
</dbReference>
<keyword evidence="2" id="KW-0614">Plasmid</keyword>
<feature type="transmembrane region" description="Helical" evidence="1">
    <location>
        <begin position="17"/>
        <end position="39"/>
    </location>
</feature>
<dbReference type="GeneID" id="90509859"/>
<organism evidence="3">
    <name type="scientific">Erwinia billingiae (strain Eb661)</name>
    <dbReference type="NCBI Taxonomy" id="634500"/>
    <lineage>
        <taxon>Bacteria</taxon>
        <taxon>Pseudomonadati</taxon>
        <taxon>Pseudomonadota</taxon>
        <taxon>Gammaproteobacteria</taxon>
        <taxon>Enterobacterales</taxon>
        <taxon>Erwiniaceae</taxon>
        <taxon>Erwinia</taxon>
    </lineage>
</organism>
<sequence>MMDDEKYFEDDNDADELWLGACYIAGSVCFRMIAGGGVLDSKLLISTLKAVQAEDDDRTSLGALSLQLAIEQLENRPAGI</sequence>
<dbReference type="KEGG" id="ebi:EbC_pEb17200580"/>
<evidence type="ECO:0000256" key="1">
    <source>
        <dbReference type="SAM" id="Phobius"/>
    </source>
</evidence>
<reference evidence="2 3" key="1">
    <citation type="journal article" date="2010" name="BMC Genomics">
        <title>Genome comparison of the epiphytic bacteria Erwinia billingiae and E. tasmaniensis with the pear pathogen E. pyrifoliae.</title>
        <authorList>
            <person name="Kube M."/>
            <person name="Migdoll A.M."/>
            <person name="Gehring I."/>
            <person name="Heitmann K."/>
            <person name="Mayer Y."/>
            <person name="Kuhl H."/>
            <person name="Knaust F."/>
            <person name="Geider K."/>
            <person name="Reinhardt R."/>
        </authorList>
    </citation>
    <scope>NUCLEOTIDE SEQUENCE [LARGE SCALE GENOMIC DNA]</scope>
    <source>
        <strain evidence="2 3">Eb661</strain>
        <plasmid evidence="2">pEB170</plasmid>
    </source>
</reference>
<proteinExistence type="predicted"/>